<keyword evidence="3" id="KW-1185">Reference proteome</keyword>
<dbReference type="EMBL" id="SOEG01000005">
    <property type="protein sequence ID" value="TDX52756.1"/>
    <property type="molecule type" value="Genomic_DNA"/>
</dbReference>
<protein>
    <submittedName>
        <fullName evidence="2">Flagellar hook-length control protein FliK</fullName>
    </submittedName>
</protein>
<evidence type="ECO:0000313" key="2">
    <source>
        <dbReference type="EMBL" id="TDX52756.1"/>
    </source>
</evidence>
<sequence>MIRINNGLTLKQYNSPEDKMSNSIKENTGQYKNNSLTIEQLLHNLKLNNNHNNQLILMELLQNNIPLKKQLFVDINQFLNEIKDHSEQNLQNKIKIALVLKKLNLPLNSKFFNLFKNTLKLKDKISDELNRLISPKEVKQNNNSNNNKTLATSLKDLNISNNKKIQEIIKQSLALEIKLNQEEIAKINSTISKNDIPFRKIKNILLLKKLELPVNNKDLNTFILTLDLTKEDNLTPTLKKLLKTLSIESNSKISTLILPKLKKIIANNPKSFIEIKESLSKMEFKNLEQKLRLPTIEKNKILKDIIKKELANNIIMPNNITEEQIQKSLNTLNSSNSKQDTLLKALFYLKENNLSEEVTIEDSKILKELIANKLINYNNNPISLFLPLLVGDNIKLATIKLNQDQEKNKQNKKEKDLNFSFAIDTNKLGYIEIKIKIKNNKISGLFNTTHSKTFRLINQYLNKFKTRFQDTEYQIDYLTCKLIEENATEQKEEKIKLKNVDFKA</sequence>
<organism evidence="2 3">
    <name type="scientific">Orenia marismortui</name>
    <dbReference type="NCBI Taxonomy" id="46469"/>
    <lineage>
        <taxon>Bacteria</taxon>
        <taxon>Bacillati</taxon>
        <taxon>Bacillota</taxon>
        <taxon>Clostridia</taxon>
        <taxon>Halanaerobiales</taxon>
        <taxon>Halobacteroidaceae</taxon>
        <taxon>Orenia</taxon>
    </lineage>
</organism>
<evidence type="ECO:0000259" key="1">
    <source>
        <dbReference type="Pfam" id="PF02120"/>
    </source>
</evidence>
<comment type="caution">
    <text evidence="2">The sequence shown here is derived from an EMBL/GenBank/DDBJ whole genome shotgun (WGS) entry which is preliminary data.</text>
</comment>
<feature type="domain" description="Flagellar hook-length control protein-like C-terminal" evidence="1">
    <location>
        <begin position="406"/>
        <end position="485"/>
    </location>
</feature>
<accession>A0A4R8H0B2</accession>
<name>A0A4R8H0B2_9FIRM</name>
<gene>
    <name evidence="2" type="ORF">C7959_105111</name>
</gene>
<evidence type="ECO:0000313" key="3">
    <source>
        <dbReference type="Proteomes" id="UP000295832"/>
    </source>
</evidence>
<dbReference type="Proteomes" id="UP000295832">
    <property type="component" value="Unassembled WGS sequence"/>
</dbReference>
<keyword evidence="2" id="KW-0282">Flagellum</keyword>
<dbReference type="Pfam" id="PF02120">
    <property type="entry name" value="Flg_hook"/>
    <property type="match status" value="1"/>
</dbReference>
<keyword evidence="2" id="KW-0969">Cilium</keyword>
<dbReference type="STRING" id="926561.GCA_000379025_03113"/>
<dbReference type="AlphaFoldDB" id="A0A4R8H0B2"/>
<dbReference type="InterPro" id="IPR021136">
    <property type="entry name" value="Flagellar_hook_control-like_C"/>
</dbReference>
<dbReference type="RefSeq" id="WP_134115511.1">
    <property type="nucleotide sequence ID" value="NZ_SOEG01000005.1"/>
</dbReference>
<keyword evidence="2" id="KW-0966">Cell projection</keyword>
<reference evidence="2 3" key="1">
    <citation type="submission" date="2019-03" db="EMBL/GenBank/DDBJ databases">
        <title>Subsurface microbial communities from deep shales in Ohio and West Virginia, USA.</title>
        <authorList>
            <person name="Wrighton K."/>
        </authorList>
    </citation>
    <scope>NUCLEOTIDE SEQUENCE [LARGE SCALE GENOMIC DNA]</scope>
    <source>
        <strain evidence="2 3">MSL 6dP</strain>
    </source>
</reference>
<proteinExistence type="predicted"/>